<name>A0ABS4TTL1_9PSEU</name>
<evidence type="ECO:0000256" key="3">
    <source>
        <dbReference type="ARBA" id="ARBA00022989"/>
    </source>
</evidence>
<dbReference type="RefSeq" id="WP_209644238.1">
    <property type="nucleotide sequence ID" value="NZ_JAGINW010000001.1"/>
</dbReference>
<feature type="transmembrane region" description="Helical" evidence="5">
    <location>
        <begin position="228"/>
        <end position="247"/>
    </location>
</feature>
<comment type="subcellular location">
    <subcellularLocation>
        <location evidence="1">Cell membrane</location>
        <topology evidence="1">Multi-pass membrane protein</topology>
    </subcellularLocation>
</comment>
<feature type="transmembrane region" description="Helical" evidence="5">
    <location>
        <begin position="399"/>
        <end position="420"/>
    </location>
</feature>
<dbReference type="Gene3D" id="1.20.1720.10">
    <property type="entry name" value="Multidrug resistance protein D"/>
    <property type="match status" value="1"/>
</dbReference>
<feature type="transmembrane region" description="Helical" evidence="5">
    <location>
        <begin position="136"/>
        <end position="153"/>
    </location>
</feature>
<proteinExistence type="predicted"/>
<keyword evidence="8" id="KW-1185">Reference proteome</keyword>
<feature type="transmembrane region" description="Helical" evidence="5">
    <location>
        <begin position="307"/>
        <end position="325"/>
    </location>
</feature>
<feature type="transmembrane region" description="Helical" evidence="5">
    <location>
        <begin position="56"/>
        <end position="73"/>
    </location>
</feature>
<evidence type="ECO:0000256" key="4">
    <source>
        <dbReference type="ARBA" id="ARBA00023136"/>
    </source>
</evidence>
<evidence type="ECO:0000256" key="5">
    <source>
        <dbReference type="SAM" id="Phobius"/>
    </source>
</evidence>
<comment type="caution">
    <text evidence="7">The sequence shown here is derived from an EMBL/GenBank/DDBJ whole genome shotgun (WGS) entry which is preliminary data.</text>
</comment>
<gene>
    <name evidence="7" type="ORF">JOF56_007651</name>
</gene>
<dbReference type="InterPro" id="IPR036259">
    <property type="entry name" value="MFS_trans_sf"/>
</dbReference>
<feature type="transmembrane region" description="Helical" evidence="5">
    <location>
        <begin position="205"/>
        <end position="222"/>
    </location>
</feature>
<dbReference type="PROSITE" id="PS50850">
    <property type="entry name" value="MFS"/>
    <property type="match status" value="1"/>
</dbReference>
<accession>A0ABS4TTL1</accession>
<feature type="transmembrane region" description="Helical" evidence="5">
    <location>
        <begin position="337"/>
        <end position="357"/>
    </location>
</feature>
<evidence type="ECO:0000256" key="1">
    <source>
        <dbReference type="ARBA" id="ARBA00004651"/>
    </source>
</evidence>
<dbReference type="PANTHER" id="PTHR42718:SF35">
    <property type="entry name" value="BLL0718 PROTEIN"/>
    <property type="match status" value="1"/>
</dbReference>
<dbReference type="PANTHER" id="PTHR42718">
    <property type="entry name" value="MAJOR FACILITATOR SUPERFAMILY MULTIDRUG TRANSPORTER MFSC"/>
    <property type="match status" value="1"/>
</dbReference>
<dbReference type="SUPFAM" id="SSF103473">
    <property type="entry name" value="MFS general substrate transporter"/>
    <property type="match status" value="1"/>
</dbReference>
<feature type="transmembrane region" description="Helical" evidence="5">
    <location>
        <begin position="12"/>
        <end position="36"/>
    </location>
</feature>
<dbReference type="InterPro" id="IPR020846">
    <property type="entry name" value="MFS_dom"/>
</dbReference>
<feature type="transmembrane region" description="Helical" evidence="5">
    <location>
        <begin position="363"/>
        <end position="387"/>
    </location>
</feature>
<keyword evidence="2 5" id="KW-0812">Transmembrane</keyword>
<evidence type="ECO:0000259" key="6">
    <source>
        <dbReference type="PROSITE" id="PS50850"/>
    </source>
</evidence>
<protein>
    <submittedName>
        <fullName evidence="7">MFS family arabinose efflux permease</fullName>
    </submittedName>
</protein>
<dbReference type="Proteomes" id="UP001519332">
    <property type="component" value="Unassembled WGS sequence"/>
</dbReference>
<feature type="transmembrane region" description="Helical" evidence="5">
    <location>
        <begin position="432"/>
        <end position="455"/>
    </location>
</feature>
<feature type="transmembrane region" description="Helical" evidence="5">
    <location>
        <begin position="106"/>
        <end position="124"/>
    </location>
</feature>
<feature type="transmembrane region" description="Helical" evidence="5">
    <location>
        <begin position="165"/>
        <end position="184"/>
    </location>
</feature>
<evidence type="ECO:0000313" key="8">
    <source>
        <dbReference type="Proteomes" id="UP001519332"/>
    </source>
</evidence>
<keyword evidence="4 5" id="KW-0472">Membrane</keyword>
<dbReference type="InterPro" id="IPR011701">
    <property type="entry name" value="MFS"/>
</dbReference>
<dbReference type="Pfam" id="PF07690">
    <property type="entry name" value="MFS_1"/>
    <property type="match status" value="1"/>
</dbReference>
<reference evidence="7 8" key="1">
    <citation type="submission" date="2021-03" db="EMBL/GenBank/DDBJ databases">
        <title>Sequencing the genomes of 1000 actinobacteria strains.</title>
        <authorList>
            <person name="Klenk H.-P."/>
        </authorList>
    </citation>
    <scope>NUCLEOTIDE SEQUENCE [LARGE SCALE GENOMIC DNA]</scope>
    <source>
        <strain evidence="7 8">DSM 46670</strain>
    </source>
</reference>
<evidence type="ECO:0000256" key="2">
    <source>
        <dbReference type="ARBA" id="ARBA00022692"/>
    </source>
</evidence>
<dbReference type="Gene3D" id="1.20.1250.20">
    <property type="entry name" value="MFS general substrate transporter like domains"/>
    <property type="match status" value="1"/>
</dbReference>
<dbReference type="EMBL" id="JAGINW010000001">
    <property type="protein sequence ID" value="MBP2327266.1"/>
    <property type="molecule type" value="Genomic_DNA"/>
</dbReference>
<evidence type="ECO:0000313" key="7">
    <source>
        <dbReference type="EMBL" id="MBP2327266.1"/>
    </source>
</evidence>
<organism evidence="7 8">
    <name type="scientific">Kibdelosporangium banguiense</name>
    <dbReference type="NCBI Taxonomy" id="1365924"/>
    <lineage>
        <taxon>Bacteria</taxon>
        <taxon>Bacillati</taxon>
        <taxon>Actinomycetota</taxon>
        <taxon>Actinomycetes</taxon>
        <taxon>Pseudonocardiales</taxon>
        <taxon>Pseudonocardiaceae</taxon>
        <taxon>Kibdelosporangium</taxon>
    </lineage>
</organism>
<dbReference type="PRINTS" id="PR01036">
    <property type="entry name" value="TCRTETB"/>
</dbReference>
<keyword evidence="3 5" id="KW-1133">Transmembrane helix</keyword>
<sequence>MTNPNLPSKIRNVTGLLTALVLVVIVVQLCNAMLIASIPDMARRIGTSTESIGLTQAFYFLAAGLAAVALAGYSDFTDRRRLVLLVLAVTCVGIVVAAVAPTIDVLFAGRVLQGASGGLFPLVLRVLQETVPAGKFGWAMGIVSAAYAGSTGVDGLIGGWLTDNYGFRAVLAFMFLVAVTAMFVTARTLPELPRATAGRLDRAGLVLLCLSLTVVQIGAGLAGDAGFLTAGLVIAVGVALFAAFWWVERRTDAPLVPTGYLRSRQAWPVLATSALIMAGLLSVLNYTVPVLSQDRVHGYGNTAMTTALLFIVPVAAVNLVFSPIAGHLAGRIGWHRVLRFALACSVPVVAVLAYGYATQWLVVTLVAVFGLFSAMALTAINGLSVLLAPDRNLAVLPGVNSTAFAIGASLGITSASQIIAASPGGDPSSPAVYQLALWMTVITAAAAFLVSLTVAETNDQRIPNSG</sequence>
<feature type="transmembrane region" description="Helical" evidence="5">
    <location>
        <begin position="267"/>
        <end position="287"/>
    </location>
</feature>
<feature type="transmembrane region" description="Helical" evidence="5">
    <location>
        <begin position="82"/>
        <end position="100"/>
    </location>
</feature>
<feature type="domain" description="Major facilitator superfamily (MFS) profile" evidence="6">
    <location>
        <begin position="16"/>
        <end position="458"/>
    </location>
</feature>